<evidence type="ECO:0000259" key="1">
    <source>
        <dbReference type="Pfam" id="PF19277"/>
    </source>
</evidence>
<proteinExistence type="predicted"/>
<feature type="domain" description="GPAT/DHAPAT C-terminal" evidence="1">
    <location>
        <begin position="27"/>
        <end position="95"/>
    </location>
</feature>
<dbReference type="STRING" id="1348612.A0A397J6B0"/>
<protein>
    <recommendedName>
        <fullName evidence="1">GPAT/DHAPAT C-terminal domain-containing protein</fullName>
    </recommendedName>
</protein>
<dbReference type="Pfam" id="PF19277">
    <property type="entry name" value="GPAT_C"/>
    <property type="match status" value="1"/>
</dbReference>
<name>A0A397J6B0_9GLOM</name>
<reference evidence="2 3" key="1">
    <citation type="submission" date="2018-08" db="EMBL/GenBank/DDBJ databases">
        <title>Genome and evolution of the arbuscular mycorrhizal fungus Diversispora epigaea (formerly Glomus versiforme) and its bacterial endosymbionts.</title>
        <authorList>
            <person name="Sun X."/>
            <person name="Fei Z."/>
            <person name="Harrison M."/>
        </authorList>
    </citation>
    <scope>NUCLEOTIDE SEQUENCE [LARGE SCALE GENOMIC DNA]</scope>
    <source>
        <strain evidence="2 3">IT104</strain>
    </source>
</reference>
<dbReference type="InterPro" id="IPR045520">
    <property type="entry name" value="GPAT/DHAPAT_C"/>
</dbReference>
<dbReference type="OrthoDB" id="10255570at2759"/>
<comment type="caution">
    <text evidence="2">The sequence shown here is derived from an EMBL/GenBank/DDBJ whole genome shotgun (WGS) entry which is preliminary data.</text>
</comment>
<dbReference type="AlphaFoldDB" id="A0A397J6B0"/>
<gene>
    <name evidence="2" type="ORF">Glove_89g141</name>
</gene>
<keyword evidence="3" id="KW-1185">Reference proteome</keyword>
<dbReference type="EMBL" id="PQFF01000085">
    <property type="protein sequence ID" value="RHZ83611.1"/>
    <property type="molecule type" value="Genomic_DNA"/>
</dbReference>
<dbReference type="Proteomes" id="UP000266861">
    <property type="component" value="Unassembled WGS sequence"/>
</dbReference>
<accession>A0A397J6B0</accession>
<organism evidence="2 3">
    <name type="scientific">Diversispora epigaea</name>
    <dbReference type="NCBI Taxonomy" id="1348612"/>
    <lineage>
        <taxon>Eukaryota</taxon>
        <taxon>Fungi</taxon>
        <taxon>Fungi incertae sedis</taxon>
        <taxon>Mucoromycota</taxon>
        <taxon>Glomeromycotina</taxon>
        <taxon>Glomeromycetes</taxon>
        <taxon>Diversisporales</taxon>
        <taxon>Diversisporaceae</taxon>
        <taxon>Diversispora</taxon>
    </lineage>
</organism>
<evidence type="ECO:0000313" key="2">
    <source>
        <dbReference type="EMBL" id="RHZ83611.1"/>
    </source>
</evidence>
<sequence>MKFIFNNRAINVLKDLIKERKELLEPIMHLFVSEAIVSAVIYTKIKQGSAKLMQILRFDNLLDEVIFLSQLLKVEFVYQPSKIQRNLECTLEGLKNVFKYKNDYVQLTEIERSIG</sequence>
<evidence type="ECO:0000313" key="3">
    <source>
        <dbReference type="Proteomes" id="UP000266861"/>
    </source>
</evidence>